<feature type="region of interest" description="Disordered" evidence="1">
    <location>
        <begin position="213"/>
        <end position="245"/>
    </location>
</feature>
<feature type="compositionally biased region" description="Basic residues" evidence="1">
    <location>
        <begin position="76"/>
        <end position="88"/>
    </location>
</feature>
<proteinExistence type="predicted"/>
<feature type="compositionally biased region" description="Polar residues" evidence="1">
    <location>
        <begin position="606"/>
        <end position="622"/>
    </location>
</feature>
<feature type="compositionally biased region" description="Basic residues" evidence="1">
    <location>
        <begin position="497"/>
        <end position="509"/>
    </location>
</feature>
<feature type="region of interest" description="Disordered" evidence="1">
    <location>
        <begin position="51"/>
        <end position="154"/>
    </location>
</feature>
<dbReference type="AlphaFoldDB" id="A0A8H4KC06"/>
<comment type="caution">
    <text evidence="2">The sequence shown here is derived from an EMBL/GenBank/DDBJ whole genome shotgun (WGS) entry which is preliminary data.</text>
</comment>
<feature type="region of interest" description="Disordered" evidence="1">
    <location>
        <begin position="1025"/>
        <end position="1049"/>
    </location>
</feature>
<organism evidence="2 3">
    <name type="scientific">Fusarium austroafricanum</name>
    <dbReference type="NCBI Taxonomy" id="2364996"/>
    <lineage>
        <taxon>Eukaryota</taxon>
        <taxon>Fungi</taxon>
        <taxon>Dikarya</taxon>
        <taxon>Ascomycota</taxon>
        <taxon>Pezizomycotina</taxon>
        <taxon>Sordariomycetes</taxon>
        <taxon>Hypocreomycetidae</taxon>
        <taxon>Hypocreales</taxon>
        <taxon>Nectriaceae</taxon>
        <taxon>Fusarium</taxon>
        <taxon>Fusarium concolor species complex</taxon>
    </lineage>
</organism>
<feature type="compositionally biased region" description="Basic and acidic residues" evidence="1">
    <location>
        <begin position="670"/>
        <end position="683"/>
    </location>
</feature>
<feature type="region of interest" description="Disordered" evidence="1">
    <location>
        <begin position="338"/>
        <end position="366"/>
    </location>
</feature>
<feature type="compositionally biased region" description="Basic and acidic residues" evidence="1">
    <location>
        <begin position="527"/>
        <end position="541"/>
    </location>
</feature>
<feature type="compositionally biased region" description="Basic and acidic residues" evidence="1">
    <location>
        <begin position="962"/>
        <end position="973"/>
    </location>
</feature>
<feature type="region of interest" description="Disordered" evidence="1">
    <location>
        <begin position="483"/>
        <end position="765"/>
    </location>
</feature>
<feature type="compositionally biased region" description="Basic and acidic residues" evidence="1">
    <location>
        <begin position="744"/>
        <end position="754"/>
    </location>
</feature>
<feature type="compositionally biased region" description="Basic and acidic residues" evidence="1">
    <location>
        <begin position="653"/>
        <end position="663"/>
    </location>
</feature>
<feature type="region of interest" description="Disordered" evidence="1">
    <location>
        <begin position="930"/>
        <end position="980"/>
    </location>
</feature>
<reference evidence="2" key="1">
    <citation type="submission" date="2020-01" db="EMBL/GenBank/DDBJ databases">
        <title>Identification and distribution of gene clusters putatively required for synthesis of sphingolipid metabolism inhibitors in phylogenetically diverse species of the filamentous fungus Fusarium.</title>
        <authorList>
            <person name="Kim H.-S."/>
            <person name="Busman M."/>
            <person name="Brown D.W."/>
            <person name="Divon H."/>
            <person name="Uhlig S."/>
            <person name="Proctor R.H."/>
        </authorList>
    </citation>
    <scope>NUCLEOTIDE SEQUENCE</scope>
    <source>
        <strain evidence="2">NRRL 53441</strain>
    </source>
</reference>
<evidence type="ECO:0000313" key="2">
    <source>
        <dbReference type="EMBL" id="KAF4446518.1"/>
    </source>
</evidence>
<feature type="compositionally biased region" description="Polar residues" evidence="1">
    <location>
        <begin position="893"/>
        <end position="907"/>
    </location>
</feature>
<name>A0A8H4KC06_9HYPO</name>
<protein>
    <submittedName>
        <fullName evidence="2">Uncharacterized protein</fullName>
    </submittedName>
</protein>
<dbReference type="EMBL" id="JAADJG010000454">
    <property type="protein sequence ID" value="KAF4446518.1"/>
    <property type="molecule type" value="Genomic_DNA"/>
</dbReference>
<feature type="compositionally biased region" description="Basic residues" evidence="1">
    <location>
        <begin position="99"/>
        <end position="116"/>
    </location>
</feature>
<dbReference type="OrthoDB" id="5415512at2759"/>
<keyword evidence="3" id="KW-1185">Reference proteome</keyword>
<accession>A0A8H4KC06</accession>
<feature type="compositionally biased region" description="Low complexity" evidence="1">
    <location>
        <begin position="132"/>
        <end position="141"/>
    </location>
</feature>
<feature type="compositionally biased region" description="Basic and acidic residues" evidence="1">
    <location>
        <begin position="342"/>
        <end position="362"/>
    </location>
</feature>
<feature type="region of interest" description="Disordered" evidence="1">
    <location>
        <begin position="875"/>
        <end position="907"/>
    </location>
</feature>
<feature type="compositionally biased region" description="Low complexity" evidence="1">
    <location>
        <begin position="227"/>
        <end position="241"/>
    </location>
</feature>
<sequence>MNLFTKTIRRCSRSDPNVDLLSAAFGLPFLRGPIPGDNNTPGRIAIAYETDSDSDAVSEAEGEEESSSSEEDRGRRQSSRHVSQRTRPSRPLPYSSPHPSKKMSPRKSRSRRHHAKSSPISSTRKSSRRQGSRSSRSSARRSNAETINTQQPLCYPPAFPIPSLNQAFKAPVCQPIPQQPVYYQNQHSYVPHQPSSLVHIYPPQIITSVAQPATAGPLSTGPPVGPPASSRAPVSVPPVASNNTQKLPGEKIAYSHKPHNFGNDGSSDPFSKEVQRLQKHIDAKMADLAEEPNSRILRRDLRRLQDRHNIALNRAISVSKKPHERQPSLSALSNLSQPVHSHNTEQAKNHGSIHQREQHLQRDVSPQRIQHHHVCSGCGNTRSTYFHKKFPVGPGPVTKLNFCESCREVEYQRGVVRDWHFCFNCGTARSKEFHAQNPVLPGEPIFINYCNSCMLEFHDNGSLPETSVLSLHPRVKAHLAKRASVYSEDDADSMTVNRHRNRKHGKHNIKNGQEKPPDSQKQTAEIEEPRGRRSEPQEPRKSAVSPPTAITFPESPYCPSRSTGSSGRREERKSSGTYDTDTIPQNEKVKAPRNYQSPYVEDSVSAAHSRTDIPSPNLGGTKTHQKVDSKVCEPQKSLSPDFVLKSAMASDRSSSEGSRKAQDETPQESPRYREGSFESERSDPSSSKSSGSKTVRFKQSVDIRTPLAHDEDTEFSEPESPGCLRSPGSPLISRNKPSYYHSYSPERKPKDKYLHPHYGQSSKKSPGCCHEYLHTPDIFQAGAPSTGYSQGAFSKAFDNGMGWDSFRSPEYLYREQNSDESSVHGHYVTDEEFPRSTLRAHDHGYHEQYMESTVSLPSRLSNGSVFSSFFKKSKNKASSVPPRDRERFGPRSFTDSQATPCPQHSSCSSNLFTASFTDTEGYNLADEGSTFENTCGQAPGNPYYKPRKRSFPDSPNCTFPIKSEKSAKGDREQYSPVQSDRSIWKNAFDPIPTIEEASTAGDSPNKDATDMLEYKAIVEVAFSVIDEDDEESSSRDSNEFDEATEINNKHVELPIRPLVDSIAV</sequence>
<dbReference type="Proteomes" id="UP000605986">
    <property type="component" value="Unassembled WGS sequence"/>
</dbReference>
<feature type="compositionally biased region" description="Acidic residues" evidence="1">
    <location>
        <begin position="51"/>
        <end position="69"/>
    </location>
</feature>
<evidence type="ECO:0000256" key="1">
    <source>
        <dbReference type="SAM" id="MobiDB-lite"/>
    </source>
</evidence>
<gene>
    <name evidence="2" type="ORF">F53441_9858</name>
</gene>
<evidence type="ECO:0000313" key="3">
    <source>
        <dbReference type="Proteomes" id="UP000605986"/>
    </source>
</evidence>